<sequence>MERLPTELLYYIGHYSREESYSSRNLWALSLCSRRFHDVFNTLLYSEIRIDHDGDRIPLHDVNLIIRLWHNAQLARRVHRLHIRWQECGRSESSESEEEPQTVAFIDTALDEIFGSDASLDRTRDEWKHHLLARCPEAWAGVLLVRLSHLRRLVVGYEQSDLLADILRKAAQRQQPFHRTPPFPHLVEVNAYAQGRLYWIDSDILTSFFYFPAVRRVNAFAVAETSAAPGSLAVHHESRPVQSIAIANVIYCRGMLDWLAASVGLEHVALKIAVHPADNYWNLPPTRRFHAPRFRQALLPFAETLRLLCLEAACSYKLVWWDNDRDQDEAAFGSFREFVNLRKLIVRCPFLLPQSSTNDETPLPDILPASLESLGITDIEDFDYPNLVAEVLRLVRHGPNLFARLNQIQLYVIHIDEDALAGLRTECESAGIDLKVEKQQEEPWEYHLVSAMAALPIDTDVYIPVV</sequence>
<protein>
    <recommendedName>
        <fullName evidence="1">Leucine-rich repeat domain-containing protein</fullName>
    </recommendedName>
</protein>
<accession>A0A2V5IM83</accession>
<proteinExistence type="predicted"/>
<name>A0A2V5IM83_9EURO</name>
<gene>
    <name evidence="2" type="ORF">BP00DRAFT_442893</name>
</gene>
<dbReference type="Pfam" id="PF24969">
    <property type="entry name" value="LRR_15"/>
    <property type="match status" value="1"/>
</dbReference>
<reference evidence="2 3" key="1">
    <citation type="submission" date="2018-02" db="EMBL/GenBank/DDBJ databases">
        <title>The genomes of Aspergillus section Nigri reveals drivers in fungal speciation.</title>
        <authorList>
            <consortium name="DOE Joint Genome Institute"/>
            <person name="Vesth T.C."/>
            <person name="Nybo J."/>
            <person name="Theobald S."/>
            <person name="Brandl J."/>
            <person name="Frisvad J.C."/>
            <person name="Nielsen K.F."/>
            <person name="Lyhne E.K."/>
            <person name="Kogle M.E."/>
            <person name="Kuo A."/>
            <person name="Riley R."/>
            <person name="Clum A."/>
            <person name="Nolan M."/>
            <person name="Lipzen A."/>
            <person name="Salamov A."/>
            <person name="Henrissat B."/>
            <person name="Wiebenga A."/>
            <person name="De vries R.P."/>
            <person name="Grigoriev I.V."/>
            <person name="Mortensen U.H."/>
            <person name="Andersen M.R."/>
            <person name="Baker S.E."/>
        </authorList>
    </citation>
    <scope>NUCLEOTIDE SEQUENCE [LARGE SCALE GENOMIC DNA]</scope>
    <source>
        <strain evidence="2 3">CBS 114.80</strain>
    </source>
</reference>
<feature type="domain" description="Leucine-rich repeat" evidence="1">
    <location>
        <begin position="184"/>
        <end position="418"/>
    </location>
</feature>
<evidence type="ECO:0000313" key="2">
    <source>
        <dbReference type="EMBL" id="PYI35374.1"/>
    </source>
</evidence>
<organism evidence="2 3">
    <name type="scientific">Aspergillus indologenus CBS 114.80</name>
    <dbReference type="NCBI Taxonomy" id="1450541"/>
    <lineage>
        <taxon>Eukaryota</taxon>
        <taxon>Fungi</taxon>
        <taxon>Dikarya</taxon>
        <taxon>Ascomycota</taxon>
        <taxon>Pezizomycotina</taxon>
        <taxon>Eurotiomycetes</taxon>
        <taxon>Eurotiomycetidae</taxon>
        <taxon>Eurotiales</taxon>
        <taxon>Aspergillaceae</taxon>
        <taxon>Aspergillus</taxon>
        <taxon>Aspergillus subgen. Circumdati</taxon>
    </lineage>
</organism>
<dbReference type="Proteomes" id="UP000248817">
    <property type="component" value="Unassembled WGS sequence"/>
</dbReference>
<evidence type="ECO:0000259" key="1">
    <source>
        <dbReference type="Pfam" id="PF24969"/>
    </source>
</evidence>
<dbReference type="InterPro" id="IPR056867">
    <property type="entry name" value="LRR_15"/>
</dbReference>
<dbReference type="EMBL" id="KZ825470">
    <property type="protein sequence ID" value="PYI35374.1"/>
    <property type="molecule type" value="Genomic_DNA"/>
</dbReference>
<dbReference type="AlphaFoldDB" id="A0A2V5IM83"/>
<evidence type="ECO:0000313" key="3">
    <source>
        <dbReference type="Proteomes" id="UP000248817"/>
    </source>
</evidence>
<keyword evidence="3" id="KW-1185">Reference proteome</keyword>